<keyword evidence="1" id="KW-0812">Transmembrane</keyword>
<keyword evidence="1" id="KW-1133">Transmembrane helix</keyword>
<evidence type="ECO:0000313" key="3">
    <source>
        <dbReference type="Proteomes" id="UP000053328"/>
    </source>
</evidence>
<evidence type="ECO:0000313" key="2">
    <source>
        <dbReference type="EMBL" id="KIW14789.1"/>
    </source>
</evidence>
<proteinExistence type="predicted"/>
<name>A0A0D2BU28_9EURO</name>
<protein>
    <submittedName>
        <fullName evidence="2">Uncharacterized protein</fullName>
    </submittedName>
</protein>
<sequence length="182" mass="19927">MTHTSTTRSPAPAIPFPPQPNNVTQLQVLQGQVPSLAAQVDQRQWPPGKGFWIGIAFLIFFTIIVVSIYSYLASPFWFGWMKELCGFPPSKHTPISRRPIPNADLESGDGGAGGIEITRPEAAHLSSSPSKDPLPQYWPGSNFSHDVLSGLLDLNMDAAHCGSRPPSYRSRLTLDVELMSRS</sequence>
<reference evidence="2 3" key="1">
    <citation type="submission" date="2015-01" db="EMBL/GenBank/DDBJ databases">
        <title>The Genome Sequence of Exophiala spinifera CBS89968.</title>
        <authorList>
            <consortium name="The Broad Institute Genomics Platform"/>
            <person name="Cuomo C."/>
            <person name="de Hoog S."/>
            <person name="Gorbushina A."/>
            <person name="Stielow B."/>
            <person name="Teixiera M."/>
            <person name="Abouelleil A."/>
            <person name="Chapman S.B."/>
            <person name="Priest M."/>
            <person name="Young S.K."/>
            <person name="Wortman J."/>
            <person name="Nusbaum C."/>
            <person name="Birren B."/>
        </authorList>
    </citation>
    <scope>NUCLEOTIDE SEQUENCE [LARGE SCALE GENOMIC DNA]</scope>
    <source>
        <strain evidence="2 3">CBS 89968</strain>
    </source>
</reference>
<accession>A0A0D2BU28</accession>
<keyword evidence="1" id="KW-0472">Membrane</keyword>
<dbReference type="AlphaFoldDB" id="A0A0D2BU28"/>
<dbReference type="EMBL" id="KN847496">
    <property type="protein sequence ID" value="KIW14789.1"/>
    <property type="molecule type" value="Genomic_DNA"/>
</dbReference>
<feature type="transmembrane region" description="Helical" evidence="1">
    <location>
        <begin position="51"/>
        <end position="72"/>
    </location>
</feature>
<evidence type="ECO:0000256" key="1">
    <source>
        <dbReference type="SAM" id="Phobius"/>
    </source>
</evidence>
<dbReference type="HOGENOM" id="CLU_1299746_0_0_1"/>
<dbReference type="RefSeq" id="XP_016235005.1">
    <property type="nucleotide sequence ID" value="XM_016381903.1"/>
</dbReference>
<dbReference type="GeneID" id="27334657"/>
<keyword evidence="3" id="KW-1185">Reference proteome</keyword>
<dbReference type="VEuPathDB" id="FungiDB:PV08_07574"/>
<dbReference type="Proteomes" id="UP000053328">
    <property type="component" value="Unassembled WGS sequence"/>
</dbReference>
<organism evidence="2 3">
    <name type="scientific">Exophiala spinifera</name>
    <dbReference type="NCBI Taxonomy" id="91928"/>
    <lineage>
        <taxon>Eukaryota</taxon>
        <taxon>Fungi</taxon>
        <taxon>Dikarya</taxon>
        <taxon>Ascomycota</taxon>
        <taxon>Pezizomycotina</taxon>
        <taxon>Eurotiomycetes</taxon>
        <taxon>Chaetothyriomycetidae</taxon>
        <taxon>Chaetothyriales</taxon>
        <taxon>Herpotrichiellaceae</taxon>
        <taxon>Exophiala</taxon>
    </lineage>
</organism>
<dbReference type="OrthoDB" id="4132688at2759"/>
<gene>
    <name evidence="2" type="ORF">PV08_07574</name>
</gene>